<dbReference type="Gene3D" id="3.10.580.10">
    <property type="entry name" value="CBS-domain"/>
    <property type="match status" value="1"/>
</dbReference>
<evidence type="ECO:0000313" key="4">
    <source>
        <dbReference type="EMBL" id="ABJ88394.1"/>
    </source>
</evidence>
<feature type="domain" description="CBS" evidence="3">
    <location>
        <begin position="1"/>
        <end position="65"/>
    </location>
</feature>
<sequence length="141" mass="15985">MSRVRDVVHQCQLFSVEEHQSVAQVARVMAGFKVGAILVLKGDDLAGIFSERDLMTRIVLERRDPDLTPVRDVMTTDVCTIDESATPEEAMEAMQANNCRHLPVTRDGRVVAFLSMRDLMNFEVARQTEEIYHMRAYISNA</sequence>
<dbReference type="KEGG" id="sus:Acid_7486"/>
<dbReference type="PANTHER" id="PTHR43080">
    <property type="entry name" value="CBS DOMAIN-CONTAINING PROTEIN CBSX3, MITOCHONDRIAL"/>
    <property type="match status" value="1"/>
</dbReference>
<feature type="domain" description="CBS" evidence="3">
    <location>
        <begin position="74"/>
        <end position="130"/>
    </location>
</feature>
<name>Q01PM6_SOLUE</name>
<gene>
    <name evidence="4" type="ordered locus">Acid_7486</name>
</gene>
<dbReference type="InterPro" id="IPR000644">
    <property type="entry name" value="CBS_dom"/>
</dbReference>
<dbReference type="InterPro" id="IPR051257">
    <property type="entry name" value="Diverse_CBS-Domain"/>
</dbReference>
<dbReference type="STRING" id="234267.Acid_7486"/>
<dbReference type="HOGENOM" id="CLU_040681_12_0_0"/>
<proteinExistence type="predicted"/>
<keyword evidence="1 2" id="KW-0129">CBS domain</keyword>
<dbReference type="AlphaFoldDB" id="Q01PM6"/>
<evidence type="ECO:0000259" key="3">
    <source>
        <dbReference type="PROSITE" id="PS51371"/>
    </source>
</evidence>
<organism evidence="4">
    <name type="scientific">Solibacter usitatus (strain Ellin6076)</name>
    <dbReference type="NCBI Taxonomy" id="234267"/>
    <lineage>
        <taxon>Bacteria</taxon>
        <taxon>Pseudomonadati</taxon>
        <taxon>Acidobacteriota</taxon>
        <taxon>Terriglobia</taxon>
        <taxon>Bryobacterales</taxon>
        <taxon>Solibacteraceae</taxon>
        <taxon>Candidatus Solibacter</taxon>
    </lineage>
</organism>
<dbReference type="OrthoDB" id="9802114at2"/>
<dbReference type="eggNOG" id="COG2905">
    <property type="taxonomic scope" value="Bacteria"/>
</dbReference>
<dbReference type="InParanoid" id="Q01PM6"/>
<accession>Q01PM6</accession>
<dbReference type="SMART" id="SM00116">
    <property type="entry name" value="CBS"/>
    <property type="match status" value="2"/>
</dbReference>
<reference evidence="4" key="1">
    <citation type="submission" date="2006-10" db="EMBL/GenBank/DDBJ databases">
        <title>Complete sequence of Solibacter usitatus Ellin6076.</title>
        <authorList>
            <consortium name="US DOE Joint Genome Institute"/>
            <person name="Copeland A."/>
            <person name="Lucas S."/>
            <person name="Lapidus A."/>
            <person name="Barry K."/>
            <person name="Detter J.C."/>
            <person name="Glavina del Rio T."/>
            <person name="Hammon N."/>
            <person name="Israni S."/>
            <person name="Dalin E."/>
            <person name="Tice H."/>
            <person name="Pitluck S."/>
            <person name="Thompson L.S."/>
            <person name="Brettin T."/>
            <person name="Bruce D."/>
            <person name="Han C."/>
            <person name="Tapia R."/>
            <person name="Gilna P."/>
            <person name="Schmutz J."/>
            <person name="Larimer F."/>
            <person name="Land M."/>
            <person name="Hauser L."/>
            <person name="Kyrpides N."/>
            <person name="Mikhailova N."/>
            <person name="Janssen P.H."/>
            <person name="Kuske C.R."/>
            <person name="Richardson P."/>
        </authorList>
    </citation>
    <scope>NUCLEOTIDE SEQUENCE</scope>
    <source>
        <strain evidence="4">Ellin6076</strain>
    </source>
</reference>
<protein>
    <submittedName>
        <fullName evidence="4">Putative signal-transduction protein with CBS domains</fullName>
    </submittedName>
</protein>
<dbReference type="EMBL" id="CP000473">
    <property type="protein sequence ID" value="ABJ88394.1"/>
    <property type="molecule type" value="Genomic_DNA"/>
</dbReference>
<dbReference type="SUPFAM" id="SSF54631">
    <property type="entry name" value="CBS-domain pair"/>
    <property type="match status" value="1"/>
</dbReference>
<dbReference type="InterPro" id="IPR046342">
    <property type="entry name" value="CBS_dom_sf"/>
</dbReference>
<dbReference type="PROSITE" id="PS51371">
    <property type="entry name" value="CBS"/>
    <property type="match status" value="2"/>
</dbReference>
<evidence type="ECO:0000256" key="2">
    <source>
        <dbReference type="PROSITE-ProRule" id="PRU00703"/>
    </source>
</evidence>
<dbReference type="PANTHER" id="PTHR43080:SF2">
    <property type="entry name" value="CBS DOMAIN-CONTAINING PROTEIN"/>
    <property type="match status" value="1"/>
</dbReference>
<evidence type="ECO:0000256" key="1">
    <source>
        <dbReference type="ARBA" id="ARBA00023122"/>
    </source>
</evidence>
<dbReference type="Pfam" id="PF00571">
    <property type="entry name" value="CBS"/>
    <property type="match status" value="2"/>
</dbReference>